<dbReference type="Pfam" id="PF13668">
    <property type="entry name" value="Ferritin_2"/>
    <property type="match status" value="1"/>
</dbReference>
<dbReference type="InterPro" id="IPR039254">
    <property type="entry name" value="Rds1"/>
</dbReference>
<organism evidence="2 3">
    <name type="scientific">Morchella conica CCBAS932</name>
    <dbReference type="NCBI Taxonomy" id="1392247"/>
    <lineage>
        <taxon>Eukaryota</taxon>
        <taxon>Fungi</taxon>
        <taxon>Dikarya</taxon>
        <taxon>Ascomycota</taxon>
        <taxon>Pezizomycotina</taxon>
        <taxon>Pezizomycetes</taxon>
        <taxon>Pezizales</taxon>
        <taxon>Morchellaceae</taxon>
        <taxon>Morchella</taxon>
    </lineage>
</organism>
<sequence>MKFSTAVMTIAATMGFQAVSGAPLAARQAPITDGDILNYALTLEHLENAFYAEGLKKFTKKNFIDAGFTSEFYENLVIISSDEATHVDFLQKGLTAAGAVPVKPCAYKFPGETVEEFVMVSGILEGVGVSAYLGAAARIMEKAYLTAAGSILTVEARHSSYIRAANKQAPFPQPFDTPLSFNQVFSLAVQFIVECPADQPMLPFKAFPILTFVPAEGDPEVKAGSTIYLSTPATTVAARDASAHTYDHDCIYAAFMTVTGPIFVKAQKVGDKFAVVVPKGVNGQSYVILTSSNTGVTDDNTIAGPVIVEITNY</sequence>
<keyword evidence="3" id="KW-1185">Reference proteome</keyword>
<dbReference type="PANTHER" id="PTHR38705:SF1">
    <property type="entry name" value="PROTEIN RDS1"/>
    <property type="match status" value="1"/>
</dbReference>
<dbReference type="SUPFAM" id="SSF47240">
    <property type="entry name" value="Ferritin-like"/>
    <property type="match status" value="1"/>
</dbReference>
<feature type="chain" id="PRO_5018028735" evidence="1">
    <location>
        <begin position="22"/>
        <end position="313"/>
    </location>
</feature>
<protein>
    <submittedName>
        <fullName evidence="2">Ferritin/ribonucleotide reductase</fullName>
    </submittedName>
</protein>
<reference evidence="2 3" key="1">
    <citation type="journal article" date="2018" name="Nat. Ecol. Evol.">
        <title>Pezizomycetes genomes reveal the molecular basis of ectomycorrhizal truffle lifestyle.</title>
        <authorList>
            <person name="Murat C."/>
            <person name="Payen T."/>
            <person name="Noel B."/>
            <person name="Kuo A."/>
            <person name="Morin E."/>
            <person name="Chen J."/>
            <person name="Kohler A."/>
            <person name="Krizsan K."/>
            <person name="Balestrini R."/>
            <person name="Da Silva C."/>
            <person name="Montanini B."/>
            <person name="Hainaut M."/>
            <person name="Levati E."/>
            <person name="Barry K.W."/>
            <person name="Belfiori B."/>
            <person name="Cichocki N."/>
            <person name="Clum A."/>
            <person name="Dockter R.B."/>
            <person name="Fauchery L."/>
            <person name="Guy J."/>
            <person name="Iotti M."/>
            <person name="Le Tacon F."/>
            <person name="Lindquist E.A."/>
            <person name="Lipzen A."/>
            <person name="Malagnac F."/>
            <person name="Mello A."/>
            <person name="Molinier V."/>
            <person name="Miyauchi S."/>
            <person name="Poulain J."/>
            <person name="Riccioni C."/>
            <person name="Rubini A."/>
            <person name="Sitrit Y."/>
            <person name="Splivallo R."/>
            <person name="Traeger S."/>
            <person name="Wang M."/>
            <person name="Zifcakova L."/>
            <person name="Wipf D."/>
            <person name="Zambonelli A."/>
            <person name="Paolocci F."/>
            <person name="Nowrousian M."/>
            <person name="Ottonello S."/>
            <person name="Baldrian P."/>
            <person name="Spatafora J.W."/>
            <person name="Henrissat B."/>
            <person name="Nagy L.G."/>
            <person name="Aury J.M."/>
            <person name="Wincker P."/>
            <person name="Grigoriev I.V."/>
            <person name="Bonfante P."/>
            <person name="Martin F.M."/>
        </authorList>
    </citation>
    <scope>NUCLEOTIDE SEQUENCE [LARGE SCALE GENOMIC DNA]</scope>
    <source>
        <strain evidence="2 3">CCBAS932</strain>
    </source>
</reference>
<name>A0A3N4L2L0_9PEZI</name>
<gene>
    <name evidence="2" type="ORF">P167DRAFT_563527</name>
</gene>
<dbReference type="CDD" id="cd00657">
    <property type="entry name" value="Ferritin_like"/>
    <property type="match status" value="1"/>
</dbReference>
<evidence type="ECO:0000256" key="1">
    <source>
        <dbReference type="SAM" id="SignalP"/>
    </source>
</evidence>
<evidence type="ECO:0000313" key="2">
    <source>
        <dbReference type="EMBL" id="RPB14811.1"/>
    </source>
</evidence>
<proteinExistence type="predicted"/>
<dbReference type="PANTHER" id="PTHR38705">
    <property type="entry name" value="PROTEIN RDS1"/>
    <property type="match status" value="1"/>
</dbReference>
<evidence type="ECO:0000313" key="3">
    <source>
        <dbReference type="Proteomes" id="UP000277580"/>
    </source>
</evidence>
<dbReference type="STRING" id="1392247.A0A3N4L2L0"/>
<accession>A0A3N4L2L0</accession>
<dbReference type="InterPro" id="IPR009078">
    <property type="entry name" value="Ferritin-like_SF"/>
</dbReference>
<dbReference type="InParanoid" id="A0A3N4L2L0"/>
<dbReference type="OrthoDB" id="1001765at2759"/>
<dbReference type="EMBL" id="ML119116">
    <property type="protein sequence ID" value="RPB14811.1"/>
    <property type="molecule type" value="Genomic_DNA"/>
</dbReference>
<keyword evidence="1" id="KW-0732">Signal</keyword>
<dbReference type="Proteomes" id="UP000277580">
    <property type="component" value="Unassembled WGS sequence"/>
</dbReference>
<feature type="signal peptide" evidence="1">
    <location>
        <begin position="1"/>
        <end position="21"/>
    </location>
</feature>
<dbReference type="AlphaFoldDB" id="A0A3N4L2L0"/>